<proteinExistence type="predicted"/>
<dbReference type="AlphaFoldDB" id="Q48755"/>
<reference evidence="1" key="1">
    <citation type="submission" date="1995-10" db="EMBL/GenBank/DDBJ databases">
        <authorList>
            <person name="Monchois V.M."/>
            <person name="Willemot R.M."/>
            <person name="Remaud-Simeon M."/>
            <person name="Croux C."/>
            <person name="Monsan P."/>
        </authorList>
    </citation>
    <scope>NUCLEOTIDE SEQUENCE</scope>
    <source>
        <strain evidence="1">NRRL B1299</strain>
    </source>
</reference>
<dbReference type="EMBL" id="U38181">
    <property type="protein sequence ID" value="AAB40874.1"/>
    <property type="molecule type" value="Genomic_DNA"/>
</dbReference>
<accession>Q48755</accession>
<evidence type="ECO:0000313" key="1">
    <source>
        <dbReference type="EMBL" id="AAB40874.1"/>
    </source>
</evidence>
<sequence length="98" mass="10297">MQMASVSVKTVQVREDISYSASIFAVGFGTAMSQANASSSDNDSKTQTISKIVKSKVEPATVQPAKPAEPTNKIVDQADMHTVSGQNSVPPVVTNQSN</sequence>
<organism evidence="1">
    <name type="scientific">Leuconostoc mesenteroides</name>
    <dbReference type="NCBI Taxonomy" id="1245"/>
    <lineage>
        <taxon>Bacteria</taxon>
        <taxon>Bacillati</taxon>
        <taxon>Bacillota</taxon>
        <taxon>Bacilli</taxon>
        <taxon>Lactobacillales</taxon>
        <taxon>Lactobacillaceae</taxon>
        <taxon>Leuconostoc</taxon>
    </lineage>
</organism>
<protein>
    <submittedName>
        <fullName evidence="1">Uncharacterized protein</fullName>
    </submittedName>
</protein>
<dbReference type="PIR" id="JC5474">
    <property type="entry name" value="JC5474"/>
</dbReference>
<name>Q48755_LEUME</name>
<reference evidence="1" key="2">
    <citation type="journal article" date="1996" name="Gene">
        <title>Cloning and sequencing of a gene coding for a novel dextransucrase from Leuconostoc mesenteroides NRRL B-1299 synthesizing only alpha (1-6) and alpha (1-3) linkages.</title>
        <authorList>
            <person name="Monchois V."/>
            <person name="Willemot R.M."/>
            <person name="Remaud-Simeon M."/>
            <person name="Croux C."/>
            <person name="Monsan P."/>
        </authorList>
    </citation>
    <scope>NUCLEOTIDE SEQUENCE</scope>
    <source>
        <strain evidence="1">NRRL B1299</strain>
    </source>
</reference>